<accession>A0ABZ2KEB9</accession>
<organism evidence="2 3">
    <name type="scientific">Pendulispora brunnea</name>
    <dbReference type="NCBI Taxonomy" id="2905690"/>
    <lineage>
        <taxon>Bacteria</taxon>
        <taxon>Pseudomonadati</taxon>
        <taxon>Myxococcota</taxon>
        <taxon>Myxococcia</taxon>
        <taxon>Myxococcales</taxon>
        <taxon>Sorangiineae</taxon>
        <taxon>Pendulisporaceae</taxon>
        <taxon>Pendulispora</taxon>
    </lineage>
</organism>
<protein>
    <submittedName>
        <fullName evidence="2">Uncharacterized protein</fullName>
    </submittedName>
</protein>
<sequence>MNAMDAELRPDRIERFGEVLDFRRGVHRRRRDAEDLPAGAYARRVDGLNVDAIALEKERRSLLGQTIVPDEDGDDMGRGRDERDTLREPPEPAPNWSMARFIASMTRGFCPIPR</sequence>
<name>A0ABZ2KEB9_9BACT</name>
<feature type="region of interest" description="Disordered" evidence="1">
    <location>
        <begin position="64"/>
        <end position="95"/>
    </location>
</feature>
<evidence type="ECO:0000256" key="1">
    <source>
        <dbReference type="SAM" id="MobiDB-lite"/>
    </source>
</evidence>
<dbReference type="Proteomes" id="UP001379533">
    <property type="component" value="Chromosome"/>
</dbReference>
<dbReference type="EMBL" id="CP089982">
    <property type="protein sequence ID" value="WXA97051.1"/>
    <property type="molecule type" value="Genomic_DNA"/>
</dbReference>
<evidence type="ECO:0000313" key="2">
    <source>
        <dbReference type="EMBL" id="WXA97051.1"/>
    </source>
</evidence>
<reference evidence="2 3" key="1">
    <citation type="submission" date="2021-12" db="EMBL/GenBank/DDBJ databases">
        <title>Discovery of the Pendulisporaceae a myxobacterial family with distinct sporulation behavior and unique specialized metabolism.</title>
        <authorList>
            <person name="Garcia R."/>
            <person name="Popoff A."/>
            <person name="Bader C.D."/>
            <person name="Loehr J."/>
            <person name="Walesch S."/>
            <person name="Walt C."/>
            <person name="Boldt J."/>
            <person name="Bunk B."/>
            <person name="Haeckl F.J.F.P.J."/>
            <person name="Gunesch A.P."/>
            <person name="Birkelbach J."/>
            <person name="Nuebel U."/>
            <person name="Pietschmann T."/>
            <person name="Bach T."/>
            <person name="Mueller R."/>
        </authorList>
    </citation>
    <scope>NUCLEOTIDE SEQUENCE [LARGE SCALE GENOMIC DNA]</scope>
    <source>
        <strain evidence="2 3">MSr12523</strain>
    </source>
</reference>
<gene>
    <name evidence="2" type="ORF">LZC95_09410</name>
</gene>
<feature type="compositionally biased region" description="Basic and acidic residues" evidence="1">
    <location>
        <begin position="75"/>
        <end position="90"/>
    </location>
</feature>
<keyword evidence="3" id="KW-1185">Reference proteome</keyword>
<proteinExistence type="predicted"/>
<evidence type="ECO:0000313" key="3">
    <source>
        <dbReference type="Proteomes" id="UP001379533"/>
    </source>
</evidence>